<evidence type="ECO:0000313" key="2">
    <source>
        <dbReference type="Proteomes" id="UP000188320"/>
    </source>
</evidence>
<comment type="caution">
    <text evidence="1">The sequence shown here is derived from an EMBL/GenBank/DDBJ whole genome shotgun (WGS) entry which is preliminary data.</text>
</comment>
<accession>A0A1R1PK80</accession>
<dbReference type="EMBL" id="LSSK01000917">
    <property type="protein sequence ID" value="OMH81364.1"/>
    <property type="molecule type" value="Genomic_DNA"/>
</dbReference>
<dbReference type="AlphaFoldDB" id="A0A1R1PK80"/>
<evidence type="ECO:0000313" key="1">
    <source>
        <dbReference type="EMBL" id="OMH81364.1"/>
    </source>
</evidence>
<proteinExistence type="predicted"/>
<protein>
    <submittedName>
        <fullName evidence="1">Uncharacterized protein</fullName>
    </submittedName>
</protein>
<gene>
    <name evidence="1" type="ORF">AX774_g5182</name>
</gene>
<organism evidence="1 2">
    <name type="scientific">Zancudomyces culisetae</name>
    <name type="common">Gut fungus</name>
    <name type="synonym">Smittium culisetae</name>
    <dbReference type="NCBI Taxonomy" id="1213189"/>
    <lineage>
        <taxon>Eukaryota</taxon>
        <taxon>Fungi</taxon>
        <taxon>Fungi incertae sedis</taxon>
        <taxon>Zoopagomycota</taxon>
        <taxon>Kickxellomycotina</taxon>
        <taxon>Harpellomycetes</taxon>
        <taxon>Harpellales</taxon>
        <taxon>Legeriomycetaceae</taxon>
        <taxon>Zancudomyces</taxon>
    </lineage>
</organism>
<reference evidence="2" key="1">
    <citation type="submission" date="2017-01" db="EMBL/GenBank/DDBJ databases">
        <authorList>
            <person name="Wang Y."/>
            <person name="White M."/>
            <person name="Kvist S."/>
            <person name="Moncalvo J.-M."/>
        </authorList>
    </citation>
    <scope>NUCLEOTIDE SEQUENCE [LARGE SCALE GENOMIC DNA]</scope>
    <source>
        <strain evidence="2">COL-18-3</strain>
    </source>
</reference>
<keyword evidence="2" id="KW-1185">Reference proteome</keyword>
<dbReference type="Proteomes" id="UP000188320">
    <property type="component" value="Unassembled WGS sequence"/>
</dbReference>
<name>A0A1R1PK80_ZANCU</name>
<sequence>MVNRLMPRLVDIFKQGETKDRRDREYAGILGTWSNIGVNIMFFDTKWRITTTSIQSANELFRVTEHKRSKLACDRQMGHGSPAGTVADACGEVPGVACIKL</sequence>